<keyword evidence="2" id="KW-1185">Reference proteome</keyword>
<evidence type="ECO:0000313" key="2">
    <source>
        <dbReference type="Proteomes" id="UP000436088"/>
    </source>
</evidence>
<proteinExistence type="predicted"/>
<gene>
    <name evidence="1" type="ORF">F3Y22_tig00110123pilonHSYRG00122</name>
</gene>
<sequence length="158" mass="17854">MAFPQHQFQQHYQPQQQEQSKNFRNLYAIDGQVSPPLAYYNTPDLLDSSQHPPYVPPYGSDGGAELQWNNVVESKRKKLKEQDLLENNSQISSVDFFQARSVSTGLGLSLDNNNRMASSVDSRCCLSLAVTLILSCSCRMQRLIDCSKLRVTGYGKLY</sequence>
<protein>
    <submittedName>
        <fullName evidence="1">Heat stress transcription factor B-4-like</fullName>
    </submittedName>
</protein>
<evidence type="ECO:0000313" key="1">
    <source>
        <dbReference type="EMBL" id="KAE8716339.1"/>
    </source>
</evidence>
<dbReference type="Proteomes" id="UP000436088">
    <property type="component" value="Unassembled WGS sequence"/>
</dbReference>
<accession>A0A6A3BN95</accession>
<comment type="caution">
    <text evidence="1">The sequence shown here is derived from an EMBL/GenBank/DDBJ whole genome shotgun (WGS) entry which is preliminary data.</text>
</comment>
<organism evidence="1 2">
    <name type="scientific">Hibiscus syriacus</name>
    <name type="common">Rose of Sharon</name>
    <dbReference type="NCBI Taxonomy" id="106335"/>
    <lineage>
        <taxon>Eukaryota</taxon>
        <taxon>Viridiplantae</taxon>
        <taxon>Streptophyta</taxon>
        <taxon>Embryophyta</taxon>
        <taxon>Tracheophyta</taxon>
        <taxon>Spermatophyta</taxon>
        <taxon>Magnoliopsida</taxon>
        <taxon>eudicotyledons</taxon>
        <taxon>Gunneridae</taxon>
        <taxon>Pentapetalae</taxon>
        <taxon>rosids</taxon>
        <taxon>malvids</taxon>
        <taxon>Malvales</taxon>
        <taxon>Malvaceae</taxon>
        <taxon>Malvoideae</taxon>
        <taxon>Hibiscus</taxon>
    </lineage>
</organism>
<dbReference type="AlphaFoldDB" id="A0A6A3BN95"/>
<reference evidence="1" key="1">
    <citation type="submission" date="2019-09" db="EMBL/GenBank/DDBJ databases">
        <title>Draft genome information of white flower Hibiscus syriacus.</title>
        <authorList>
            <person name="Kim Y.-M."/>
        </authorList>
    </citation>
    <scope>NUCLEOTIDE SEQUENCE [LARGE SCALE GENOMIC DNA]</scope>
    <source>
        <strain evidence="1">YM2019G1</strain>
    </source>
</reference>
<dbReference type="EMBL" id="VEPZ02000848">
    <property type="protein sequence ID" value="KAE8716339.1"/>
    <property type="molecule type" value="Genomic_DNA"/>
</dbReference>
<name>A0A6A3BN95_HIBSY</name>